<dbReference type="CDD" id="cd04745">
    <property type="entry name" value="LbH_paaY_like"/>
    <property type="match status" value="1"/>
</dbReference>
<keyword evidence="2" id="KW-1185">Reference proteome</keyword>
<evidence type="ECO:0000313" key="2">
    <source>
        <dbReference type="Proteomes" id="UP001597013"/>
    </source>
</evidence>
<gene>
    <name evidence="1" type="ORF">ACFQ1Q_07520</name>
</gene>
<dbReference type="Gene3D" id="2.160.10.10">
    <property type="entry name" value="Hexapeptide repeat proteins"/>
    <property type="match status" value="1"/>
</dbReference>
<accession>A0ABW3N5X3</accession>
<dbReference type="SUPFAM" id="SSF51161">
    <property type="entry name" value="Trimeric LpxA-like enzymes"/>
    <property type="match status" value="1"/>
</dbReference>
<dbReference type="RefSeq" id="WP_386129539.1">
    <property type="nucleotide sequence ID" value="NZ_JBHTJL010000009.1"/>
</dbReference>
<organism evidence="1 2">
    <name type="scientific">Winogradskyella litorisediminis</name>
    <dbReference type="NCBI Taxonomy" id="1156618"/>
    <lineage>
        <taxon>Bacteria</taxon>
        <taxon>Pseudomonadati</taxon>
        <taxon>Bacteroidota</taxon>
        <taxon>Flavobacteriia</taxon>
        <taxon>Flavobacteriales</taxon>
        <taxon>Flavobacteriaceae</taxon>
        <taxon>Winogradskyella</taxon>
    </lineage>
</organism>
<dbReference type="InterPro" id="IPR001451">
    <property type="entry name" value="Hexapep"/>
</dbReference>
<comment type="caution">
    <text evidence="1">The sequence shown here is derived from an EMBL/GenBank/DDBJ whole genome shotgun (WGS) entry which is preliminary data.</text>
</comment>
<dbReference type="InterPro" id="IPR050484">
    <property type="entry name" value="Transf_Hexapept/Carb_Anhydrase"/>
</dbReference>
<reference evidence="2" key="1">
    <citation type="journal article" date="2019" name="Int. J. Syst. Evol. Microbiol.">
        <title>The Global Catalogue of Microorganisms (GCM) 10K type strain sequencing project: providing services to taxonomists for standard genome sequencing and annotation.</title>
        <authorList>
            <consortium name="The Broad Institute Genomics Platform"/>
            <consortium name="The Broad Institute Genome Sequencing Center for Infectious Disease"/>
            <person name="Wu L."/>
            <person name="Ma J."/>
        </authorList>
    </citation>
    <scope>NUCLEOTIDE SEQUENCE [LARGE SCALE GENOMIC DNA]</scope>
    <source>
        <strain evidence="2">CCUG 62215</strain>
    </source>
</reference>
<dbReference type="GO" id="GO:0016740">
    <property type="term" value="F:transferase activity"/>
    <property type="evidence" value="ECO:0007669"/>
    <property type="project" value="UniProtKB-KW"/>
</dbReference>
<name>A0ABW3N5X3_9FLAO</name>
<dbReference type="EMBL" id="JBHTJL010000009">
    <property type="protein sequence ID" value="MFD1063092.1"/>
    <property type="molecule type" value="Genomic_DNA"/>
</dbReference>
<dbReference type="PANTHER" id="PTHR13061">
    <property type="entry name" value="DYNACTIN SUBUNIT P25"/>
    <property type="match status" value="1"/>
</dbReference>
<evidence type="ECO:0000313" key="1">
    <source>
        <dbReference type="EMBL" id="MFD1063092.1"/>
    </source>
</evidence>
<protein>
    <submittedName>
        <fullName evidence="1">Transferase hexapeptide repeat family protein</fullName>
    </submittedName>
</protein>
<dbReference type="Proteomes" id="UP001597013">
    <property type="component" value="Unassembled WGS sequence"/>
</dbReference>
<sequence>MVYEFQGFIPVVHESSFVHPLAAVTGNVIIGKNCYIGPGAAIRGDWGQIILEDGVNVQENCTVHMFPGKSIILKESAHVGHGAIIHGANLGRNCLIGMNSVIMDDAEIGDESIVGAMAFVKAETVIPKRSLVVGNPAKVVKQVSDEMIAWKTKGTKLYQQLPTDCHETLREVEPLREVPENMKIQDSVYKTLRETFGKKR</sequence>
<dbReference type="InterPro" id="IPR011004">
    <property type="entry name" value="Trimer_LpxA-like_sf"/>
</dbReference>
<proteinExistence type="predicted"/>
<keyword evidence="1" id="KW-0808">Transferase</keyword>
<dbReference type="Pfam" id="PF00132">
    <property type="entry name" value="Hexapep"/>
    <property type="match status" value="2"/>
</dbReference>
<dbReference type="PANTHER" id="PTHR13061:SF29">
    <property type="entry name" value="GAMMA CARBONIC ANHYDRASE-LIKE 1, MITOCHONDRIAL-RELATED"/>
    <property type="match status" value="1"/>
</dbReference>